<evidence type="ECO:0000313" key="4">
    <source>
        <dbReference type="Proteomes" id="UP001175211"/>
    </source>
</evidence>
<name>A0AA39JA44_ARMTA</name>
<reference evidence="3" key="1">
    <citation type="submission" date="2023-06" db="EMBL/GenBank/DDBJ databases">
        <authorList>
            <consortium name="Lawrence Berkeley National Laboratory"/>
            <person name="Ahrendt S."/>
            <person name="Sahu N."/>
            <person name="Indic B."/>
            <person name="Wong-Bajracharya J."/>
            <person name="Merenyi Z."/>
            <person name="Ke H.-M."/>
            <person name="Monk M."/>
            <person name="Kocsube S."/>
            <person name="Drula E."/>
            <person name="Lipzen A."/>
            <person name="Balint B."/>
            <person name="Henrissat B."/>
            <person name="Andreopoulos B."/>
            <person name="Martin F.M."/>
            <person name="Harder C.B."/>
            <person name="Rigling D."/>
            <person name="Ford K.L."/>
            <person name="Foster G.D."/>
            <person name="Pangilinan J."/>
            <person name="Papanicolaou A."/>
            <person name="Barry K."/>
            <person name="LaButti K."/>
            <person name="Viragh M."/>
            <person name="Koriabine M."/>
            <person name="Yan M."/>
            <person name="Riley R."/>
            <person name="Champramary S."/>
            <person name="Plett K.L."/>
            <person name="Tsai I.J."/>
            <person name="Slot J."/>
            <person name="Sipos G."/>
            <person name="Plett J."/>
            <person name="Nagy L.G."/>
            <person name="Grigoriev I.V."/>
        </authorList>
    </citation>
    <scope>NUCLEOTIDE SEQUENCE</scope>
    <source>
        <strain evidence="3">CCBAS 213</strain>
    </source>
</reference>
<evidence type="ECO:0008006" key="5">
    <source>
        <dbReference type="Google" id="ProtNLM"/>
    </source>
</evidence>
<keyword evidence="4" id="KW-1185">Reference proteome</keyword>
<dbReference type="RefSeq" id="XP_060322872.1">
    <property type="nucleotide sequence ID" value="XM_060478569.1"/>
</dbReference>
<dbReference type="GeneID" id="85362117"/>
<sequence>MSIQLILFCFHFATSTGFILGGPQGNAPAVPLLASWTPLGSFTIGTNSNPESIALTPPSPSTSTSSPDSGITTTVSTSFIFGSTNASIFINPFGTTPSKPPSSSSSAESTTQRFVYSLLLTPLVTHISTAPSKLQEVVWLALHQLPPSQLQMKLNPRLSLSLLF</sequence>
<evidence type="ECO:0000313" key="3">
    <source>
        <dbReference type="EMBL" id="KAK0438192.1"/>
    </source>
</evidence>
<accession>A0AA39JA44</accession>
<feature type="region of interest" description="Disordered" evidence="1">
    <location>
        <begin position="48"/>
        <end position="69"/>
    </location>
</feature>
<feature type="signal peptide" evidence="2">
    <location>
        <begin position="1"/>
        <end position="17"/>
    </location>
</feature>
<dbReference type="Proteomes" id="UP001175211">
    <property type="component" value="Unassembled WGS sequence"/>
</dbReference>
<dbReference type="EMBL" id="JAUEPS010000100">
    <property type="protein sequence ID" value="KAK0438192.1"/>
    <property type="molecule type" value="Genomic_DNA"/>
</dbReference>
<evidence type="ECO:0000256" key="2">
    <source>
        <dbReference type="SAM" id="SignalP"/>
    </source>
</evidence>
<protein>
    <recommendedName>
        <fullName evidence="5">REJ domain-containing protein</fullName>
    </recommendedName>
</protein>
<dbReference type="AlphaFoldDB" id="A0AA39JA44"/>
<evidence type="ECO:0000256" key="1">
    <source>
        <dbReference type="SAM" id="MobiDB-lite"/>
    </source>
</evidence>
<keyword evidence="2" id="KW-0732">Signal</keyword>
<feature type="chain" id="PRO_5041291002" description="REJ domain-containing protein" evidence="2">
    <location>
        <begin position="18"/>
        <end position="164"/>
    </location>
</feature>
<comment type="caution">
    <text evidence="3">The sequence shown here is derived from an EMBL/GenBank/DDBJ whole genome shotgun (WGS) entry which is preliminary data.</text>
</comment>
<organism evidence="3 4">
    <name type="scientific">Armillaria tabescens</name>
    <name type="common">Ringless honey mushroom</name>
    <name type="synonym">Agaricus tabescens</name>
    <dbReference type="NCBI Taxonomy" id="1929756"/>
    <lineage>
        <taxon>Eukaryota</taxon>
        <taxon>Fungi</taxon>
        <taxon>Dikarya</taxon>
        <taxon>Basidiomycota</taxon>
        <taxon>Agaricomycotina</taxon>
        <taxon>Agaricomycetes</taxon>
        <taxon>Agaricomycetidae</taxon>
        <taxon>Agaricales</taxon>
        <taxon>Marasmiineae</taxon>
        <taxon>Physalacriaceae</taxon>
        <taxon>Desarmillaria</taxon>
    </lineage>
</organism>
<gene>
    <name evidence="3" type="ORF">EV420DRAFT_1651574</name>
</gene>
<proteinExistence type="predicted"/>